<dbReference type="Pfam" id="PF00248">
    <property type="entry name" value="Aldo_ket_red"/>
    <property type="match status" value="1"/>
</dbReference>
<accession>A0A7W9UHA4</accession>
<name>A0A7W9UHA4_9NOCA</name>
<comment type="caution">
    <text evidence="3">The sequence shown here is derived from an EMBL/GenBank/DDBJ whole genome shotgun (WGS) entry which is preliminary data.</text>
</comment>
<organism evidence="3 4">
    <name type="scientific">Nocardia transvalensis</name>
    <dbReference type="NCBI Taxonomy" id="37333"/>
    <lineage>
        <taxon>Bacteria</taxon>
        <taxon>Bacillati</taxon>
        <taxon>Actinomycetota</taxon>
        <taxon>Actinomycetes</taxon>
        <taxon>Mycobacteriales</taxon>
        <taxon>Nocardiaceae</taxon>
        <taxon>Nocardia</taxon>
    </lineage>
</organism>
<dbReference type="Proteomes" id="UP000540412">
    <property type="component" value="Unassembled WGS sequence"/>
</dbReference>
<dbReference type="InterPro" id="IPR050791">
    <property type="entry name" value="Aldo-Keto_reductase"/>
</dbReference>
<dbReference type="InterPro" id="IPR023210">
    <property type="entry name" value="NADP_OxRdtase_dom"/>
</dbReference>
<dbReference type="PANTHER" id="PTHR43625:SF40">
    <property type="entry name" value="ALDO-KETO REDUCTASE YAKC [NADP(+)]"/>
    <property type="match status" value="1"/>
</dbReference>
<reference evidence="3 4" key="1">
    <citation type="submission" date="2020-08" db="EMBL/GenBank/DDBJ databases">
        <title>Sequencing the genomes of 1000 actinobacteria strains.</title>
        <authorList>
            <person name="Klenk H.-P."/>
        </authorList>
    </citation>
    <scope>NUCLEOTIDE SEQUENCE [LARGE SCALE GENOMIC DNA]</scope>
    <source>
        <strain evidence="3 4">DSM 43582</strain>
    </source>
</reference>
<dbReference type="RefSeq" id="WP_040745695.1">
    <property type="nucleotide sequence ID" value="NZ_JACHIT010000001.1"/>
</dbReference>
<evidence type="ECO:0000259" key="2">
    <source>
        <dbReference type="Pfam" id="PF00248"/>
    </source>
</evidence>
<feature type="domain" description="NADP-dependent oxidoreductase" evidence="2">
    <location>
        <begin position="24"/>
        <end position="299"/>
    </location>
</feature>
<dbReference type="GO" id="GO:0016491">
    <property type="term" value="F:oxidoreductase activity"/>
    <property type="evidence" value="ECO:0007669"/>
    <property type="project" value="UniProtKB-KW"/>
</dbReference>
<sequence length="303" mass="32064">MGTSETAVERPGGTADLAGRPVARIGYGAMQLVAHRPGDPAVDRDVAIALLRYATGRGINHIDTAQFYGSGACNELIRAALQPFPDDLVIVSKIGATNAADGALIAAQRPEQLRAQVEENLTTLGIDRLLVVNLRRLDGPPGIIAEGDQLVDLDSQLTELLALRDAGKIGAIGLSNVSAEHLRRAVPAGIACVQNIHNPVDRSTEAVLDTCREHDIAWVPYFPLGSAFPGLPKVTDRPEVQSIAADLQATPAQVALAWHLAHYAHTLLIPGTTSTRHLDENIAAGTVRLDARGTAVLDRLATP</sequence>
<gene>
    <name evidence="3" type="ORF">BJY24_001784</name>
</gene>
<dbReference type="GO" id="GO:0005737">
    <property type="term" value="C:cytoplasm"/>
    <property type="evidence" value="ECO:0007669"/>
    <property type="project" value="TreeGrafter"/>
</dbReference>
<evidence type="ECO:0000313" key="3">
    <source>
        <dbReference type="EMBL" id="MBB5912917.1"/>
    </source>
</evidence>
<dbReference type="EMBL" id="JACHIT010000001">
    <property type="protein sequence ID" value="MBB5912917.1"/>
    <property type="molecule type" value="Genomic_DNA"/>
</dbReference>
<dbReference type="PANTHER" id="PTHR43625">
    <property type="entry name" value="AFLATOXIN B1 ALDEHYDE REDUCTASE"/>
    <property type="match status" value="1"/>
</dbReference>
<dbReference type="PRINTS" id="PR00069">
    <property type="entry name" value="ALDKETRDTASE"/>
</dbReference>
<dbReference type="AlphaFoldDB" id="A0A7W9UHA4"/>
<dbReference type="CDD" id="cd19088">
    <property type="entry name" value="AKR_AKR13B1"/>
    <property type="match status" value="1"/>
</dbReference>
<protein>
    <recommendedName>
        <fullName evidence="2">NADP-dependent oxidoreductase domain-containing protein</fullName>
    </recommendedName>
</protein>
<dbReference type="Gene3D" id="3.20.20.100">
    <property type="entry name" value="NADP-dependent oxidoreductase domain"/>
    <property type="match status" value="1"/>
</dbReference>
<evidence type="ECO:0000313" key="4">
    <source>
        <dbReference type="Proteomes" id="UP000540412"/>
    </source>
</evidence>
<proteinExistence type="predicted"/>
<evidence type="ECO:0000256" key="1">
    <source>
        <dbReference type="ARBA" id="ARBA00023002"/>
    </source>
</evidence>
<dbReference type="InterPro" id="IPR020471">
    <property type="entry name" value="AKR"/>
</dbReference>
<dbReference type="SUPFAM" id="SSF51430">
    <property type="entry name" value="NAD(P)-linked oxidoreductase"/>
    <property type="match status" value="1"/>
</dbReference>
<keyword evidence="4" id="KW-1185">Reference proteome</keyword>
<keyword evidence="1" id="KW-0560">Oxidoreductase</keyword>
<dbReference type="InterPro" id="IPR036812">
    <property type="entry name" value="NAD(P)_OxRdtase_dom_sf"/>
</dbReference>